<sequence length="47" mass="5247">MAGKTKKIKIDPSQLNNWAAQAKVWISALKLALNGARTIINEKQKKQ</sequence>
<dbReference type="AlphaFoldDB" id="A0A1T4PSM1"/>
<name>A0A1T4PSM1_9FIRM</name>
<evidence type="ECO:0000313" key="2">
    <source>
        <dbReference type="Proteomes" id="UP000189933"/>
    </source>
</evidence>
<proteinExistence type="predicted"/>
<dbReference type="EMBL" id="FUXM01000013">
    <property type="protein sequence ID" value="SJZ94409.1"/>
    <property type="molecule type" value="Genomic_DNA"/>
</dbReference>
<evidence type="ECO:0000313" key="1">
    <source>
        <dbReference type="EMBL" id="SJZ94409.1"/>
    </source>
</evidence>
<protein>
    <submittedName>
        <fullName evidence="1">Uncharacterized protein</fullName>
    </submittedName>
</protein>
<accession>A0A1T4PSM1</accession>
<organism evidence="1 2">
    <name type="scientific">Carboxydocella sporoproducens DSM 16521</name>
    <dbReference type="NCBI Taxonomy" id="1121270"/>
    <lineage>
        <taxon>Bacteria</taxon>
        <taxon>Bacillati</taxon>
        <taxon>Bacillota</taxon>
        <taxon>Clostridia</taxon>
        <taxon>Eubacteriales</taxon>
        <taxon>Clostridiales Family XVI. Incertae Sedis</taxon>
        <taxon>Carboxydocella</taxon>
    </lineage>
</organism>
<reference evidence="2" key="1">
    <citation type="submission" date="2017-02" db="EMBL/GenBank/DDBJ databases">
        <authorList>
            <person name="Varghese N."/>
            <person name="Submissions S."/>
        </authorList>
    </citation>
    <scope>NUCLEOTIDE SEQUENCE [LARGE SCALE GENOMIC DNA]</scope>
    <source>
        <strain evidence="2">DSM 16521</strain>
    </source>
</reference>
<dbReference type="RefSeq" id="WP_159071793.1">
    <property type="nucleotide sequence ID" value="NZ_FUXM01000013.1"/>
</dbReference>
<gene>
    <name evidence="1" type="ORF">SAMN02745885_01393</name>
</gene>
<keyword evidence="2" id="KW-1185">Reference proteome</keyword>
<dbReference type="Proteomes" id="UP000189933">
    <property type="component" value="Unassembled WGS sequence"/>
</dbReference>